<protein>
    <submittedName>
        <fullName evidence="1">Uncharacterized protein</fullName>
    </submittedName>
</protein>
<dbReference type="AlphaFoldDB" id="A0A940SQ80"/>
<evidence type="ECO:0000313" key="1">
    <source>
        <dbReference type="EMBL" id="MBP1039432.1"/>
    </source>
</evidence>
<sequence>MKRIRMMVVSLLIVQIIGSITISAQSIEADSDLSQEIGLDDDELISSEALPLLEETETTSSVEEDELELTELGMEDVATETEPAGEATLESTEVSPRRVIDSQSYTEVGTLLALEAAIKNKENVILTDNIVINKRIDLFDGFHLIGRNPWTQQQHTLTIKNYGYHDHFNMAISNSQFRIEDVSIMNENYYGIVHVGAAYTNVKQYYHNVTYYSENAQAFWGPNSDVYLSGTSHFTQVNGGGRAQEFGELNRLHISGTARISHDSTSLDPNLHVFMYLVGSGEAGIYIDDEADVEIETKKTLFYNSSQVSSMLHVGKNARLKLSIGGNYLNVIPDKNNSFQFDEGSNVEILDTSKTSGKSAIDRTRFLPVTRRGMLTASAHSQVKIVTDNRTNLIQLNTAEGYVGFGQVASAVLENTYNNRLFNFYSNGSQLFLVQQAVETYEQIGGGLSHSWPNVTATVLYKLAQPSVTESNSQRFAREFPATANLAKLVLKPAASLELSHEPITDQSQQLVGETSSGGIVVIEGFYHDGTPFVSPEIKPDSTGSFTWSLPQALKANSNLTFVVQEEDLVELRVTAKVMDTIGPTAIPLLQLVNVADIANPAFDQLVKELVDNGGEATIEMLEADLTAVPGRQQVIARGTDSSGNYTDFVIPVFVYDDQSVVGRTSDTTGIMLRTTPIEAYPEEVTGELETFINGRLNRQIWNEQGSLDSSLVELVDTDLEELPLPGEYQVSHRYLTHEITTAITILNRGKDIDLMIPKDVLFGSLSSQLGAITSPNYEIQNWGMTTVSLSVSSLNKTSLDNFELVDIPDLRSTNQAQLYLNAAEQRVLLEENMSADFLGNVRPNQTLKFNLSGQYYGNYLETLRPSYRLNLVFTSNEE</sequence>
<gene>
    <name evidence="1" type="ORF">I6N95_00290</name>
</gene>
<name>A0A940SQ80_9ENTE</name>
<comment type="caution">
    <text evidence="1">The sequence shown here is derived from an EMBL/GenBank/DDBJ whole genome shotgun (WGS) entry which is preliminary data.</text>
</comment>
<dbReference type="RefSeq" id="WP_209524339.1">
    <property type="nucleotide sequence ID" value="NZ_JAEEGA010000001.1"/>
</dbReference>
<proteinExistence type="predicted"/>
<accession>A0A940SQ80</accession>
<reference evidence="1" key="1">
    <citation type="submission" date="2020-12" db="EMBL/GenBank/DDBJ databases">
        <title>Vagococcus allomyrinae sp. nov. and Enterococcus lavae sp. nov., isolated from the larvae of Allomyrina dichotoma.</title>
        <authorList>
            <person name="Lee S.D."/>
        </authorList>
    </citation>
    <scope>NUCLEOTIDE SEQUENCE</scope>
    <source>
        <strain evidence="1">BWB3-3</strain>
    </source>
</reference>
<evidence type="ECO:0000313" key="2">
    <source>
        <dbReference type="Proteomes" id="UP000674938"/>
    </source>
</evidence>
<dbReference type="EMBL" id="JAEEGA010000001">
    <property type="protein sequence ID" value="MBP1039432.1"/>
    <property type="molecule type" value="Genomic_DNA"/>
</dbReference>
<organism evidence="1 2">
    <name type="scientific">Vagococcus allomyrinae</name>
    <dbReference type="NCBI Taxonomy" id="2794353"/>
    <lineage>
        <taxon>Bacteria</taxon>
        <taxon>Bacillati</taxon>
        <taxon>Bacillota</taxon>
        <taxon>Bacilli</taxon>
        <taxon>Lactobacillales</taxon>
        <taxon>Enterococcaceae</taxon>
        <taxon>Vagococcus</taxon>
    </lineage>
</organism>
<dbReference type="Proteomes" id="UP000674938">
    <property type="component" value="Unassembled WGS sequence"/>
</dbReference>
<keyword evidence="2" id="KW-1185">Reference proteome</keyword>